<evidence type="ECO:0000313" key="2">
    <source>
        <dbReference type="Proteomes" id="UP000194439"/>
    </source>
</evidence>
<dbReference type="AlphaFoldDB" id="A0A1Y5YST9"/>
<reference evidence="2" key="1">
    <citation type="submission" date="2017-04" db="EMBL/GenBank/DDBJ databases">
        <authorList>
            <person name="Criscuolo A."/>
        </authorList>
    </citation>
    <scope>NUCLEOTIDE SEQUENCE [LARGE SCALE GENOMIC DNA]</scope>
</reference>
<proteinExistence type="predicted"/>
<sequence length="87" mass="10417">MAFLTNYKANGKRYFYVEKYVGKKPYTCKQSERIYSIGNERITLERLTLWILDNSFIPSELIKIGISIDDIENWREKVENTIKRYSL</sequence>
<dbReference type="RefSeq" id="WP_000874968.1">
    <property type="nucleotide sequence ID" value="NZ_FWZD01000013.1"/>
</dbReference>
<protein>
    <submittedName>
        <fullName evidence="1">Uncharacterized protein</fullName>
    </submittedName>
</protein>
<organism evidence="1 2">
    <name type="scientific">Bacillus mobilis</name>
    <dbReference type="NCBI Taxonomy" id="2026190"/>
    <lineage>
        <taxon>Bacteria</taxon>
        <taxon>Bacillati</taxon>
        <taxon>Bacillota</taxon>
        <taxon>Bacilli</taxon>
        <taxon>Bacillales</taxon>
        <taxon>Bacillaceae</taxon>
        <taxon>Bacillus</taxon>
        <taxon>Bacillus cereus group</taxon>
    </lineage>
</organism>
<name>A0A1Y5YST9_9BACI</name>
<evidence type="ECO:0000313" key="1">
    <source>
        <dbReference type="EMBL" id="SMD64966.1"/>
    </source>
</evidence>
<gene>
    <name evidence="1" type="ORF">BACERE00185_00021</name>
</gene>
<dbReference type="GeneID" id="67470552"/>
<accession>A0A1Y5YST9</accession>
<dbReference type="Proteomes" id="UP000194439">
    <property type="component" value="Unassembled WGS sequence"/>
</dbReference>
<dbReference type="EMBL" id="FWZD01000013">
    <property type="protein sequence ID" value="SMD64966.1"/>
    <property type="molecule type" value="Genomic_DNA"/>
</dbReference>